<feature type="region of interest" description="Disordered" evidence="1">
    <location>
        <begin position="32"/>
        <end position="63"/>
    </location>
</feature>
<dbReference type="Proteomes" id="UP000830671">
    <property type="component" value="Chromosome 9"/>
</dbReference>
<reference evidence="2" key="1">
    <citation type="journal article" date="2021" name="Mol. Plant Microbe Interact.">
        <title>Complete Genome Sequence of the Plant-Pathogenic Fungus Colletotrichum lupini.</title>
        <authorList>
            <person name="Baroncelli R."/>
            <person name="Pensec F."/>
            <person name="Da Lio D."/>
            <person name="Boufleur T."/>
            <person name="Vicente I."/>
            <person name="Sarrocco S."/>
            <person name="Picot A."/>
            <person name="Baraldi E."/>
            <person name="Sukno S."/>
            <person name="Thon M."/>
            <person name="Le Floch G."/>
        </authorList>
    </citation>
    <scope>NUCLEOTIDE SEQUENCE</scope>
    <source>
        <strain evidence="2">IMI 504893</strain>
    </source>
</reference>
<feature type="compositionally biased region" description="Basic and acidic residues" evidence="1">
    <location>
        <begin position="52"/>
        <end position="63"/>
    </location>
</feature>
<accession>A0A9Q8T955</accession>
<proteinExistence type="predicted"/>
<dbReference type="AlphaFoldDB" id="A0A9Q8T955"/>
<dbReference type="EMBL" id="CP019481">
    <property type="protein sequence ID" value="UQC90497.1"/>
    <property type="molecule type" value="Genomic_DNA"/>
</dbReference>
<name>A0A9Q8T955_9PEZI</name>
<gene>
    <name evidence="2" type="ORF">CLUP02_16027</name>
</gene>
<dbReference type="KEGG" id="clup:CLUP02_16027"/>
<protein>
    <submittedName>
        <fullName evidence="2">Uncharacterized protein</fullName>
    </submittedName>
</protein>
<dbReference type="GeneID" id="73349961"/>
<evidence type="ECO:0000313" key="3">
    <source>
        <dbReference type="Proteomes" id="UP000830671"/>
    </source>
</evidence>
<keyword evidence="3" id="KW-1185">Reference proteome</keyword>
<evidence type="ECO:0000256" key="1">
    <source>
        <dbReference type="SAM" id="MobiDB-lite"/>
    </source>
</evidence>
<sequence>MQWLFPDRYVRTGSGQVGPSANGHREVTQRQARFGMGRHRRTPSQNLNSQVMHEDRGDTPRGRKHVDMARLYVPAFLSTSIQSGLLGASSVYRIFLLKCRLVLHVESHSYTTSLTSDKVGKARHMSMLPEVRGVGLFNVQTIALLLYLNYRALMVNSSAYFDTASVPFNISPSCTYCPIPYATCNVNTANLHHLI</sequence>
<dbReference type="RefSeq" id="XP_049152098.1">
    <property type="nucleotide sequence ID" value="XM_049294951.1"/>
</dbReference>
<organism evidence="2 3">
    <name type="scientific">Colletotrichum lupini</name>
    <dbReference type="NCBI Taxonomy" id="145971"/>
    <lineage>
        <taxon>Eukaryota</taxon>
        <taxon>Fungi</taxon>
        <taxon>Dikarya</taxon>
        <taxon>Ascomycota</taxon>
        <taxon>Pezizomycotina</taxon>
        <taxon>Sordariomycetes</taxon>
        <taxon>Hypocreomycetidae</taxon>
        <taxon>Glomerellales</taxon>
        <taxon>Glomerellaceae</taxon>
        <taxon>Colletotrichum</taxon>
        <taxon>Colletotrichum acutatum species complex</taxon>
    </lineage>
</organism>
<evidence type="ECO:0000313" key="2">
    <source>
        <dbReference type="EMBL" id="UQC90497.1"/>
    </source>
</evidence>